<gene>
    <name evidence="1" type="ORF">SAMN05421630_108131</name>
</gene>
<dbReference type="EMBL" id="FMZE01000008">
    <property type="protein sequence ID" value="SDD42424.1"/>
    <property type="molecule type" value="Genomic_DNA"/>
</dbReference>
<dbReference type="Pfam" id="PF10824">
    <property type="entry name" value="T7SS_ESX_EspC"/>
    <property type="match status" value="1"/>
</dbReference>
<dbReference type="KEGG" id="pmad:BAY61_23050"/>
<organism evidence="1 2">
    <name type="scientific">Prauserella marina</name>
    <dbReference type="NCBI Taxonomy" id="530584"/>
    <lineage>
        <taxon>Bacteria</taxon>
        <taxon>Bacillati</taxon>
        <taxon>Actinomycetota</taxon>
        <taxon>Actinomycetes</taxon>
        <taxon>Pseudonocardiales</taxon>
        <taxon>Pseudonocardiaceae</taxon>
        <taxon>Prauserella</taxon>
    </lineage>
</organism>
<dbReference type="RefSeq" id="WP_091807735.1">
    <property type="nucleotide sequence ID" value="NZ_CP016353.1"/>
</dbReference>
<accession>A0A222VUA2</accession>
<dbReference type="Proteomes" id="UP000199494">
    <property type="component" value="Unassembled WGS sequence"/>
</dbReference>
<sequence>MPDGGFELGSDLAAHATRLDGCAEGIMEAVEAAQRVSMPTGAYGTLCQPFRLLLDQVEQQGIDALDEAVEAMNATAEKVRNASESYLGTEDGIVDTFKAGE</sequence>
<dbReference type="AlphaFoldDB" id="A0A222VUA2"/>
<proteinExistence type="predicted"/>
<dbReference type="OrthoDB" id="3697448at2"/>
<evidence type="ECO:0000313" key="1">
    <source>
        <dbReference type="EMBL" id="SDD42424.1"/>
    </source>
</evidence>
<keyword evidence="2" id="KW-1185">Reference proteome</keyword>
<protein>
    <submittedName>
        <fullName evidence="1">Excreted virulence factor EspC, type VII ESX diderm</fullName>
    </submittedName>
</protein>
<dbReference type="STRING" id="530584.SAMN05421630_108131"/>
<name>A0A222VUA2_9PSEU</name>
<dbReference type="GO" id="GO:0009306">
    <property type="term" value="P:protein secretion"/>
    <property type="evidence" value="ECO:0007669"/>
    <property type="project" value="InterPro"/>
</dbReference>
<evidence type="ECO:0000313" key="2">
    <source>
        <dbReference type="Proteomes" id="UP000199494"/>
    </source>
</evidence>
<reference evidence="1 2" key="1">
    <citation type="submission" date="2016-10" db="EMBL/GenBank/DDBJ databases">
        <authorList>
            <person name="de Groot N.N."/>
        </authorList>
    </citation>
    <scope>NUCLEOTIDE SEQUENCE [LARGE SCALE GENOMIC DNA]</scope>
    <source>
        <strain evidence="1 2">CGMCC 4.5506</strain>
    </source>
</reference>
<dbReference type="InterPro" id="IPR022536">
    <property type="entry name" value="EspC"/>
</dbReference>